<dbReference type="CDD" id="cd07432">
    <property type="entry name" value="PHP_HisPPase"/>
    <property type="match status" value="1"/>
</dbReference>
<dbReference type="Proteomes" id="UP000243333">
    <property type="component" value="Unassembled WGS sequence"/>
</dbReference>
<evidence type="ECO:0000313" key="2">
    <source>
        <dbReference type="EMBL" id="SDF20271.1"/>
    </source>
</evidence>
<dbReference type="STRING" id="1123285.SAMN05660235_00776"/>
<accession>A0A1G7J5W4</accession>
<dbReference type="InterPro" id="IPR052018">
    <property type="entry name" value="PHP_domain"/>
</dbReference>
<dbReference type="Gene3D" id="3.20.20.140">
    <property type="entry name" value="Metal-dependent hydrolases"/>
    <property type="match status" value="1"/>
</dbReference>
<dbReference type="OrthoDB" id="9791620at2"/>
<dbReference type="GO" id="GO:0035312">
    <property type="term" value="F:5'-3' DNA exonuclease activity"/>
    <property type="evidence" value="ECO:0007669"/>
    <property type="project" value="TreeGrafter"/>
</dbReference>
<dbReference type="PANTHER" id="PTHR42924:SF3">
    <property type="entry name" value="POLYMERASE_HISTIDINOL PHOSPHATASE N-TERMINAL DOMAIN-CONTAINING PROTEIN"/>
    <property type="match status" value="1"/>
</dbReference>
<gene>
    <name evidence="2" type="ORF">SAMN05660235_00776</name>
</gene>
<proteinExistence type="predicted"/>
<evidence type="ECO:0000313" key="3">
    <source>
        <dbReference type="Proteomes" id="UP000243333"/>
    </source>
</evidence>
<dbReference type="AlphaFoldDB" id="A0A1G7J5W4"/>
<dbReference type="GO" id="GO:0004534">
    <property type="term" value="F:5'-3' RNA exonuclease activity"/>
    <property type="evidence" value="ECO:0007669"/>
    <property type="project" value="TreeGrafter"/>
</dbReference>
<evidence type="ECO:0000259" key="1">
    <source>
        <dbReference type="SMART" id="SM00481"/>
    </source>
</evidence>
<organism evidence="2 3">
    <name type="scientific">Sporolituus thermophilus DSM 23256</name>
    <dbReference type="NCBI Taxonomy" id="1123285"/>
    <lineage>
        <taxon>Bacteria</taxon>
        <taxon>Bacillati</taxon>
        <taxon>Bacillota</taxon>
        <taxon>Negativicutes</taxon>
        <taxon>Selenomonadales</taxon>
        <taxon>Sporomusaceae</taxon>
        <taxon>Sporolituus</taxon>
    </lineage>
</organism>
<dbReference type="PANTHER" id="PTHR42924">
    <property type="entry name" value="EXONUCLEASE"/>
    <property type="match status" value="1"/>
</dbReference>
<protein>
    <recommendedName>
        <fullName evidence="1">Polymerase/histidinol phosphatase N-terminal domain-containing protein</fullName>
    </recommendedName>
</protein>
<dbReference type="EMBL" id="FNBU01000004">
    <property type="protein sequence ID" value="SDF20271.1"/>
    <property type="molecule type" value="Genomic_DNA"/>
</dbReference>
<keyword evidence="3" id="KW-1185">Reference proteome</keyword>
<dbReference type="InterPro" id="IPR004013">
    <property type="entry name" value="PHP_dom"/>
</dbReference>
<dbReference type="SMART" id="SM00481">
    <property type="entry name" value="POLIIIAc"/>
    <property type="match status" value="1"/>
</dbReference>
<name>A0A1G7J5W4_9FIRM</name>
<dbReference type="RefSeq" id="WP_093688283.1">
    <property type="nucleotide sequence ID" value="NZ_FNBU01000004.1"/>
</dbReference>
<feature type="domain" description="Polymerase/histidinol phosphatase N-terminal" evidence="1">
    <location>
        <begin position="6"/>
        <end position="74"/>
    </location>
</feature>
<dbReference type="SUPFAM" id="SSF89550">
    <property type="entry name" value="PHP domain-like"/>
    <property type="match status" value="1"/>
</dbReference>
<dbReference type="InterPro" id="IPR016195">
    <property type="entry name" value="Pol/histidinol_Pase-like"/>
</dbReference>
<dbReference type="Pfam" id="PF02811">
    <property type="entry name" value="PHP"/>
    <property type="match status" value="1"/>
</dbReference>
<reference evidence="3" key="1">
    <citation type="submission" date="2016-10" db="EMBL/GenBank/DDBJ databases">
        <authorList>
            <person name="Varghese N."/>
            <person name="Submissions S."/>
        </authorList>
    </citation>
    <scope>NUCLEOTIDE SEQUENCE [LARGE SCALE GENOMIC DNA]</scope>
    <source>
        <strain evidence="3">DSM 23256</strain>
    </source>
</reference>
<sequence>MRRYVADLHVHTVLSPCAAVEMTPRNIILHAAAVGIDIVAITDHNAGDNVPAALAAAAGTGVTVLPGMEVETREEVHLIVLFDQLAALREWQRLVEANSPYLVNDAARFGAQFVVDAEDNLLEEKERLLLTSLKIGVAETVTAVSSLGGLCIAAHIDRPSYSILSQLGFVPDDLSLAAVEVSGRVNLREARGRFPQAGKLPFVTASDAHTIDDFIRGPKTVFLIEQPTLAELRQALYGQNQRKVVVV</sequence>
<dbReference type="InterPro" id="IPR003141">
    <property type="entry name" value="Pol/His_phosphatase_N"/>
</dbReference>